<proteinExistence type="predicted"/>
<accession>A0ABU3S653</accession>
<evidence type="ECO:0000313" key="1">
    <source>
        <dbReference type="EMBL" id="MDU0340265.1"/>
    </source>
</evidence>
<dbReference type="Proteomes" id="UP001254257">
    <property type="component" value="Unassembled WGS sequence"/>
</dbReference>
<gene>
    <name evidence="1" type="ORF">RKE40_10250</name>
</gene>
<dbReference type="RefSeq" id="WP_316018138.1">
    <property type="nucleotide sequence ID" value="NZ_JAWDID010000012.1"/>
</dbReference>
<organism evidence="1 2">
    <name type="scientific">Bosea rubneri</name>
    <dbReference type="NCBI Taxonomy" id="3075434"/>
    <lineage>
        <taxon>Bacteria</taxon>
        <taxon>Pseudomonadati</taxon>
        <taxon>Pseudomonadota</taxon>
        <taxon>Alphaproteobacteria</taxon>
        <taxon>Hyphomicrobiales</taxon>
        <taxon>Boseaceae</taxon>
        <taxon>Bosea</taxon>
    </lineage>
</organism>
<comment type="caution">
    <text evidence="1">The sequence shown here is derived from an EMBL/GenBank/DDBJ whole genome shotgun (WGS) entry which is preliminary data.</text>
</comment>
<dbReference type="EMBL" id="JAWDID010000012">
    <property type="protein sequence ID" value="MDU0340265.1"/>
    <property type="molecule type" value="Genomic_DNA"/>
</dbReference>
<protein>
    <submittedName>
        <fullName evidence="1">Uncharacterized protein</fullName>
    </submittedName>
</protein>
<evidence type="ECO:0000313" key="2">
    <source>
        <dbReference type="Proteomes" id="UP001254257"/>
    </source>
</evidence>
<keyword evidence="2" id="KW-1185">Reference proteome</keyword>
<sequence length="73" mass="8048">MPTTEPQTALESGDLEWELVELVEEHGSERAALRALLHDFHMLLADADRSVSRGFLRGAFSAGARPLTTDEEP</sequence>
<name>A0ABU3S653_9HYPH</name>
<reference evidence="1 2" key="1">
    <citation type="submission" date="2023-09" db="EMBL/GenBank/DDBJ databases">
        <title>Whole genome shotgun sequencing (WGS) of Bosea sp. ZW T0_25, isolated from stored onions (Allium cepa).</title>
        <authorList>
            <person name="Stoll D.A."/>
            <person name="Huch M."/>
        </authorList>
    </citation>
    <scope>NUCLEOTIDE SEQUENCE [LARGE SCALE GENOMIC DNA]</scope>
    <source>
        <strain evidence="1 2">ZW T0_25</strain>
    </source>
</reference>